<reference evidence="2" key="1">
    <citation type="journal article" date="2013" name="Nature">
        <title>Pan genome of the phytoplankton Emiliania underpins its global distribution.</title>
        <authorList>
            <person name="Read B.A."/>
            <person name="Kegel J."/>
            <person name="Klute M.J."/>
            <person name="Kuo A."/>
            <person name="Lefebvre S.C."/>
            <person name="Maumus F."/>
            <person name="Mayer C."/>
            <person name="Miller J."/>
            <person name="Monier A."/>
            <person name="Salamov A."/>
            <person name="Young J."/>
            <person name="Aguilar M."/>
            <person name="Claverie J.M."/>
            <person name="Frickenhaus S."/>
            <person name="Gonzalez K."/>
            <person name="Herman E.K."/>
            <person name="Lin Y.C."/>
            <person name="Napier J."/>
            <person name="Ogata H."/>
            <person name="Sarno A.F."/>
            <person name="Shmutz J."/>
            <person name="Schroeder D."/>
            <person name="de Vargas C."/>
            <person name="Verret F."/>
            <person name="von Dassow P."/>
            <person name="Valentin K."/>
            <person name="Van de Peer Y."/>
            <person name="Wheeler G."/>
            <person name="Dacks J.B."/>
            <person name="Delwiche C.F."/>
            <person name="Dyhrman S.T."/>
            <person name="Glockner G."/>
            <person name="John U."/>
            <person name="Richards T."/>
            <person name="Worden A.Z."/>
            <person name="Zhang X."/>
            <person name="Grigoriev I.V."/>
            <person name="Allen A.E."/>
            <person name="Bidle K."/>
            <person name="Borodovsky M."/>
            <person name="Bowler C."/>
            <person name="Brownlee C."/>
            <person name="Cock J.M."/>
            <person name="Elias M."/>
            <person name="Gladyshev V.N."/>
            <person name="Groth M."/>
            <person name="Guda C."/>
            <person name="Hadaegh A."/>
            <person name="Iglesias-Rodriguez M.D."/>
            <person name="Jenkins J."/>
            <person name="Jones B.M."/>
            <person name="Lawson T."/>
            <person name="Leese F."/>
            <person name="Lindquist E."/>
            <person name="Lobanov A."/>
            <person name="Lomsadze A."/>
            <person name="Malik S.B."/>
            <person name="Marsh M.E."/>
            <person name="Mackinder L."/>
            <person name="Mock T."/>
            <person name="Mueller-Roeber B."/>
            <person name="Pagarete A."/>
            <person name="Parker M."/>
            <person name="Probert I."/>
            <person name="Quesneville H."/>
            <person name="Raines C."/>
            <person name="Rensing S.A."/>
            <person name="Riano-Pachon D.M."/>
            <person name="Richier S."/>
            <person name="Rokitta S."/>
            <person name="Shiraiwa Y."/>
            <person name="Soanes D.M."/>
            <person name="van der Giezen M."/>
            <person name="Wahlund T.M."/>
            <person name="Williams B."/>
            <person name="Wilson W."/>
            <person name="Wolfe G."/>
            <person name="Wurch L.L."/>
        </authorList>
    </citation>
    <scope>NUCLEOTIDE SEQUENCE</scope>
</reference>
<dbReference type="RefSeq" id="XP_005781011.1">
    <property type="nucleotide sequence ID" value="XM_005780954.1"/>
</dbReference>
<dbReference type="KEGG" id="ehx:EMIHUDRAFT_204515"/>
<dbReference type="Proteomes" id="UP000013827">
    <property type="component" value="Unassembled WGS sequence"/>
</dbReference>
<organism evidence="1 2">
    <name type="scientific">Emiliania huxleyi (strain CCMP1516)</name>
    <dbReference type="NCBI Taxonomy" id="280463"/>
    <lineage>
        <taxon>Eukaryota</taxon>
        <taxon>Haptista</taxon>
        <taxon>Haptophyta</taxon>
        <taxon>Prymnesiophyceae</taxon>
        <taxon>Isochrysidales</taxon>
        <taxon>Noelaerhabdaceae</taxon>
        <taxon>Emiliania</taxon>
    </lineage>
</organism>
<dbReference type="AlphaFoldDB" id="A0A0D3JYJ7"/>
<protein>
    <recommendedName>
        <fullName evidence="3">RNase H type-1 domain-containing protein</fullName>
    </recommendedName>
</protein>
<evidence type="ECO:0000313" key="1">
    <source>
        <dbReference type="EnsemblProtists" id="EOD28582"/>
    </source>
</evidence>
<evidence type="ECO:0008006" key="3">
    <source>
        <dbReference type="Google" id="ProtNLM"/>
    </source>
</evidence>
<dbReference type="EnsemblProtists" id="EOD28582">
    <property type="protein sequence ID" value="EOD28582"/>
    <property type="gene ID" value="EMIHUDRAFT_204515"/>
</dbReference>
<dbReference type="HOGENOM" id="CLU_1121833_0_0_1"/>
<evidence type="ECO:0000313" key="2">
    <source>
        <dbReference type="Proteomes" id="UP000013827"/>
    </source>
</evidence>
<dbReference type="PaxDb" id="2903-EOD28582"/>
<dbReference type="GeneID" id="17274128"/>
<proteinExistence type="predicted"/>
<name>A0A0D3JYJ7_EMIH1</name>
<keyword evidence="2" id="KW-1185">Reference proteome</keyword>
<reference evidence="1" key="2">
    <citation type="submission" date="2024-10" db="UniProtKB">
        <authorList>
            <consortium name="EnsemblProtists"/>
        </authorList>
    </citation>
    <scope>IDENTIFICATION</scope>
</reference>
<accession>A0A0D3JYJ7</accession>
<sequence>MRILRNRQNPAFVPRPVVSYGVYKGPARFGRPVEGSGQLEGGDDELRLAFGQGLWGGRLPDDWQVIDAEMYAVLAYLRKMATAEDAADRRGSGSGIEGICRYRAQLESVTFLWVPSHAGCASNAYADAAATAYMGASEIEDATAVIREAVRTRPCLYTDRRRTADGEWRGDVLDRRTYYATRGHTNEWVRGRLGEGLTAGSHTAGVTGPLWSDVVRGTTRHKWDKRQRIKDLHGEREIDSPTWMIITW</sequence>